<dbReference type="Proteomes" id="UP000298429">
    <property type="component" value="Unassembled WGS sequence"/>
</dbReference>
<keyword evidence="6 10" id="KW-0808">Transferase</keyword>
<evidence type="ECO:0000313" key="13">
    <source>
        <dbReference type="Proteomes" id="UP000298429"/>
    </source>
</evidence>
<feature type="domain" description="Ribosomal RNA small subunit methyltransferase E methyltransferase" evidence="11">
    <location>
        <begin position="78"/>
        <end position="253"/>
    </location>
</feature>
<dbReference type="GO" id="GO:0070475">
    <property type="term" value="P:rRNA base methylation"/>
    <property type="evidence" value="ECO:0007669"/>
    <property type="project" value="TreeGrafter"/>
</dbReference>
<evidence type="ECO:0000256" key="3">
    <source>
        <dbReference type="ARBA" id="ARBA00022490"/>
    </source>
</evidence>
<dbReference type="PANTHER" id="PTHR30027">
    <property type="entry name" value="RIBOSOMAL RNA SMALL SUBUNIT METHYLTRANSFERASE E"/>
    <property type="match status" value="1"/>
</dbReference>
<dbReference type="NCBIfam" id="NF008699">
    <property type="entry name" value="PRK11713.5-2"/>
    <property type="match status" value="1"/>
</dbReference>
<evidence type="ECO:0000256" key="1">
    <source>
        <dbReference type="ARBA" id="ARBA00004496"/>
    </source>
</evidence>
<dbReference type="Pfam" id="PF04452">
    <property type="entry name" value="Methyltrans_RNA"/>
    <property type="match status" value="1"/>
</dbReference>
<dbReference type="NCBIfam" id="TIGR00046">
    <property type="entry name" value="RsmE family RNA methyltransferase"/>
    <property type="match status" value="1"/>
</dbReference>
<evidence type="ECO:0000256" key="6">
    <source>
        <dbReference type="ARBA" id="ARBA00022679"/>
    </source>
</evidence>
<dbReference type="Gene3D" id="3.40.1280.10">
    <property type="match status" value="1"/>
</dbReference>
<dbReference type="EMBL" id="RQGN01000089">
    <property type="protein sequence ID" value="TGL96163.1"/>
    <property type="molecule type" value="Genomic_DNA"/>
</dbReference>
<name>A0A5F2AZC9_9LEPT</name>
<evidence type="ECO:0000256" key="4">
    <source>
        <dbReference type="ARBA" id="ARBA00022552"/>
    </source>
</evidence>
<dbReference type="InterPro" id="IPR046886">
    <property type="entry name" value="RsmE_MTase_dom"/>
</dbReference>
<keyword evidence="5 10" id="KW-0489">Methyltransferase</keyword>
<dbReference type="PIRSF" id="PIRSF015601">
    <property type="entry name" value="MTase_slr0722"/>
    <property type="match status" value="1"/>
</dbReference>
<comment type="function">
    <text evidence="8 10">Specifically methylates the N3 position of the uracil ring of uridine 1498 (m3U1498) in 16S rRNA. Acts on the fully assembled 30S ribosomal subunit.</text>
</comment>
<proteinExistence type="inferred from homology"/>
<evidence type="ECO:0000256" key="10">
    <source>
        <dbReference type="PIRNR" id="PIRNR015601"/>
    </source>
</evidence>
<gene>
    <name evidence="12" type="ORF">EHQ76_16335</name>
</gene>
<evidence type="ECO:0000256" key="5">
    <source>
        <dbReference type="ARBA" id="ARBA00022603"/>
    </source>
</evidence>
<dbReference type="RefSeq" id="WP_135671979.1">
    <property type="nucleotide sequence ID" value="NZ_RQGN01000089.1"/>
</dbReference>
<dbReference type="InterPro" id="IPR029028">
    <property type="entry name" value="Alpha/beta_knot_MTases"/>
</dbReference>
<dbReference type="EC" id="2.1.1.193" evidence="10"/>
<evidence type="ECO:0000256" key="9">
    <source>
        <dbReference type="ARBA" id="ARBA00047944"/>
    </source>
</evidence>
<accession>A0A5F2AZC9</accession>
<evidence type="ECO:0000256" key="2">
    <source>
        <dbReference type="ARBA" id="ARBA00005528"/>
    </source>
</evidence>
<dbReference type="GO" id="GO:0070042">
    <property type="term" value="F:rRNA (uridine-N3-)-methyltransferase activity"/>
    <property type="evidence" value="ECO:0007669"/>
    <property type="project" value="TreeGrafter"/>
</dbReference>
<dbReference type="InterPro" id="IPR029026">
    <property type="entry name" value="tRNA_m1G_MTases_N"/>
</dbReference>
<dbReference type="CDD" id="cd18084">
    <property type="entry name" value="RsmE-like"/>
    <property type="match status" value="1"/>
</dbReference>
<protein>
    <recommendedName>
        <fullName evidence="10">Ribosomal RNA small subunit methyltransferase E</fullName>
        <ecNumber evidence="10">2.1.1.193</ecNumber>
    </recommendedName>
</protein>
<comment type="catalytic activity">
    <reaction evidence="9 10">
        <text>uridine(1498) in 16S rRNA + S-adenosyl-L-methionine = N(3)-methyluridine(1498) in 16S rRNA + S-adenosyl-L-homocysteine + H(+)</text>
        <dbReference type="Rhea" id="RHEA:42920"/>
        <dbReference type="Rhea" id="RHEA-COMP:10283"/>
        <dbReference type="Rhea" id="RHEA-COMP:10284"/>
        <dbReference type="ChEBI" id="CHEBI:15378"/>
        <dbReference type="ChEBI" id="CHEBI:57856"/>
        <dbReference type="ChEBI" id="CHEBI:59789"/>
        <dbReference type="ChEBI" id="CHEBI:65315"/>
        <dbReference type="ChEBI" id="CHEBI:74502"/>
        <dbReference type="EC" id="2.1.1.193"/>
    </reaction>
</comment>
<sequence length="262" mass="30114">MNLLVCKEEWRILNSNRFSINDPQKIEHICKILNKGEGARLKAGLIDRSLGRFVIEEISPDRILGTYKPILKPKPRFPEVHILLAINRPPTVRKILQLAGTWGVTSIVFLISKNSRKEYLTSPVWKKDEIESELIEGMEQGKNIFLPKVSFDFVNRPETILQEKLKETDFAFRLILDRKGQTLPRIVEDSKSHSSSGIFSKENPLRILVSIGPESGFVRSEIDFWKRNGFTDLNLSTQVLRTETAVAFLLARLEEKSLFLKR</sequence>
<dbReference type="InterPro" id="IPR006700">
    <property type="entry name" value="RsmE"/>
</dbReference>
<keyword evidence="4 10" id="KW-0698">rRNA processing</keyword>
<reference evidence="12 13" key="1">
    <citation type="journal article" date="2019" name="PLoS Negl. Trop. Dis.">
        <title>Revisiting the worldwide diversity of Leptospira species in the environment.</title>
        <authorList>
            <person name="Vincent A.T."/>
            <person name="Schiettekatte O."/>
            <person name="Bourhy P."/>
            <person name="Veyrier F.J."/>
            <person name="Picardeau M."/>
        </authorList>
    </citation>
    <scope>NUCLEOTIDE SEQUENCE [LARGE SCALE GENOMIC DNA]</scope>
    <source>
        <strain evidence="12 13">201702444</strain>
    </source>
</reference>
<organism evidence="12 13">
    <name type="scientific">Leptospira barantonii</name>
    <dbReference type="NCBI Taxonomy" id="2023184"/>
    <lineage>
        <taxon>Bacteria</taxon>
        <taxon>Pseudomonadati</taxon>
        <taxon>Spirochaetota</taxon>
        <taxon>Spirochaetia</taxon>
        <taxon>Leptospirales</taxon>
        <taxon>Leptospiraceae</taxon>
        <taxon>Leptospira</taxon>
    </lineage>
</organism>
<comment type="subcellular location">
    <subcellularLocation>
        <location evidence="1 10">Cytoplasm</location>
    </subcellularLocation>
</comment>
<keyword evidence="3 10" id="KW-0963">Cytoplasm</keyword>
<keyword evidence="7 10" id="KW-0949">S-adenosyl-L-methionine</keyword>
<evidence type="ECO:0000256" key="7">
    <source>
        <dbReference type="ARBA" id="ARBA00022691"/>
    </source>
</evidence>
<dbReference type="GO" id="GO:0005737">
    <property type="term" value="C:cytoplasm"/>
    <property type="evidence" value="ECO:0007669"/>
    <property type="project" value="UniProtKB-SubCell"/>
</dbReference>
<dbReference type="SUPFAM" id="SSF75217">
    <property type="entry name" value="alpha/beta knot"/>
    <property type="match status" value="1"/>
</dbReference>
<evidence type="ECO:0000313" key="12">
    <source>
        <dbReference type="EMBL" id="TGL96163.1"/>
    </source>
</evidence>
<evidence type="ECO:0000256" key="8">
    <source>
        <dbReference type="ARBA" id="ARBA00025699"/>
    </source>
</evidence>
<comment type="caution">
    <text evidence="12">The sequence shown here is derived from an EMBL/GenBank/DDBJ whole genome shotgun (WGS) entry which is preliminary data.</text>
</comment>
<dbReference type="AlphaFoldDB" id="A0A5F2AZC9"/>
<evidence type="ECO:0000259" key="11">
    <source>
        <dbReference type="Pfam" id="PF04452"/>
    </source>
</evidence>
<comment type="similarity">
    <text evidence="2 10">Belongs to the RNA methyltransferase RsmE family.</text>
</comment>
<dbReference type="OrthoDB" id="344692at2"/>
<dbReference type="PANTHER" id="PTHR30027:SF3">
    <property type="entry name" value="16S RRNA (URACIL(1498)-N(3))-METHYLTRANSFERASE"/>
    <property type="match status" value="1"/>
</dbReference>